<sequence length="169" mass="20003">MGKIKFKKLLTKLFLKVEYLINKNSSIQIAEKIGCNSQTILNYLKKYNIKSRTNSECQMGIKNSMFGKRRPDLVKRNKLNCGKKAPNFIDGRSIKITNCIDCGKRIYWKSKRCQNCMHIGKRNPMFGKHSPHGRRLKYKNISFRSSWEYKFARFLDLSGIKYKYEPKRF</sequence>
<gene>
    <name evidence="1" type="ORF">LCGC14_3110630</name>
</gene>
<protein>
    <submittedName>
        <fullName evidence="1">Uncharacterized protein</fullName>
    </submittedName>
</protein>
<organism evidence="1">
    <name type="scientific">marine sediment metagenome</name>
    <dbReference type="NCBI Taxonomy" id="412755"/>
    <lineage>
        <taxon>unclassified sequences</taxon>
        <taxon>metagenomes</taxon>
        <taxon>ecological metagenomes</taxon>
    </lineage>
</organism>
<dbReference type="AlphaFoldDB" id="A0A0F8W5Q7"/>
<dbReference type="Gene3D" id="3.40.91.30">
    <property type="match status" value="1"/>
</dbReference>
<accession>A0A0F8W5Q7</accession>
<comment type="caution">
    <text evidence="1">The sequence shown here is derived from an EMBL/GenBank/DDBJ whole genome shotgun (WGS) entry which is preliminary data.</text>
</comment>
<name>A0A0F8W5Q7_9ZZZZ</name>
<reference evidence="1" key="1">
    <citation type="journal article" date="2015" name="Nature">
        <title>Complex archaea that bridge the gap between prokaryotes and eukaryotes.</title>
        <authorList>
            <person name="Spang A."/>
            <person name="Saw J.H."/>
            <person name="Jorgensen S.L."/>
            <person name="Zaremba-Niedzwiedzka K."/>
            <person name="Martijn J."/>
            <person name="Lind A.E."/>
            <person name="van Eijk R."/>
            <person name="Schleper C."/>
            <person name="Guy L."/>
            <person name="Ettema T.J."/>
        </authorList>
    </citation>
    <scope>NUCLEOTIDE SEQUENCE</scope>
</reference>
<feature type="non-terminal residue" evidence="1">
    <location>
        <position position="169"/>
    </location>
</feature>
<proteinExistence type="predicted"/>
<dbReference type="EMBL" id="LAZR01067293">
    <property type="protein sequence ID" value="KKK51873.1"/>
    <property type="molecule type" value="Genomic_DNA"/>
</dbReference>
<evidence type="ECO:0000313" key="1">
    <source>
        <dbReference type="EMBL" id="KKK51873.1"/>
    </source>
</evidence>